<reference evidence="1" key="1">
    <citation type="submission" date="2022-04" db="EMBL/GenBank/DDBJ databases">
        <title>Genome of the entomopathogenic fungus Entomophthora muscae.</title>
        <authorList>
            <person name="Elya C."/>
            <person name="Lovett B.R."/>
            <person name="Lee E."/>
            <person name="Macias A.M."/>
            <person name="Hajek A.E."/>
            <person name="De Bivort B.L."/>
            <person name="Kasson M.T."/>
            <person name="De Fine Licht H.H."/>
            <person name="Stajich J.E."/>
        </authorList>
    </citation>
    <scope>NUCLEOTIDE SEQUENCE</scope>
    <source>
        <strain evidence="1">Berkeley</strain>
    </source>
</reference>
<accession>A0ACC2TRA8</accession>
<sequence length="188" mass="20467">MKPLLSVVIFLPIQCFPSLNADVGSENPNPALPKPSRDMSGTVLALCLLHSLSGTWCCSTYNLPQLPWYVLGYLAAYFMLEATVSSLAGWKSENSKSKSLKAVNPVKNEILILVLKTPELNSGPLKMTCTNQDRQGHTNILGQRLELVNYPSECQLNKGDSPISHQIAPSLVPLMNQTYVEVGLPEGG</sequence>
<proteinExistence type="predicted"/>
<dbReference type="EMBL" id="QTSX02002228">
    <property type="protein sequence ID" value="KAJ9077016.1"/>
    <property type="molecule type" value="Genomic_DNA"/>
</dbReference>
<comment type="caution">
    <text evidence="1">The sequence shown here is derived from an EMBL/GenBank/DDBJ whole genome shotgun (WGS) entry which is preliminary data.</text>
</comment>
<name>A0ACC2TRA8_9FUNG</name>
<organism evidence="1 2">
    <name type="scientific">Entomophthora muscae</name>
    <dbReference type="NCBI Taxonomy" id="34485"/>
    <lineage>
        <taxon>Eukaryota</taxon>
        <taxon>Fungi</taxon>
        <taxon>Fungi incertae sedis</taxon>
        <taxon>Zoopagomycota</taxon>
        <taxon>Entomophthoromycotina</taxon>
        <taxon>Entomophthoromycetes</taxon>
        <taxon>Entomophthorales</taxon>
        <taxon>Entomophthoraceae</taxon>
        <taxon>Entomophthora</taxon>
    </lineage>
</organism>
<dbReference type="Proteomes" id="UP001165960">
    <property type="component" value="Unassembled WGS sequence"/>
</dbReference>
<evidence type="ECO:0000313" key="2">
    <source>
        <dbReference type="Proteomes" id="UP001165960"/>
    </source>
</evidence>
<keyword evidence="2" id="KW-1185">Reference proteome</keyword>
<gene>
    <name evidence="1" type="ORF">DSO57_1020778</name>
</gene>
<protein>
    <submittedName>
        <fullName evidence="1">Uncharacterized protein</fullName>
    </submittedName>
</protein>
<evidence type="ECO:0000313" key="1">
    <source>
        <dbReference type="EMBL" id="KAJ9077016.1"/>
    </source>
</evidence>